<dbReference type="CDD" id="cd03136">
    <property type="entry name" value="GATase1_AraC_ArgR_like"/>
    <property type="match status" value="1"/>
</dbReference>
<dbReference type="PANTHER" id="PTHR43130">
    <property type="entry name" value="ARAC-FAMILY TRANSCRIPTIONAL REGULATOR"/>
    <property type="match status" value="1"/>
</dbReference>
<dbReference type="PROSITE" id="PS00041">
    <property type="entry name" value="HTH_ARAC_FAMILY_1"/>
    <property type="match status" value="1"/>
</dbReference>
<dbReference type="Pfam" id="PF12833">
    <property type="entry name" value="HTH_18"/>
    <property type="match status" value="1"/>
</dbReference>
<dbReference type="AlphaFoldDB" id="A0A2S0UMN8"/>
<dbReference type="Gene3D" id="3.40.50.880">
    <property type="match status" value="1"/>
</dbReference>
<dbReference type="PANTHER" id="PTHR43130:SF3">
    <property type="entry name" value="HTH-TYPE TRANSCRIPTIONAL REGULATOR RV1931C"/>
    <property type="match status" value="1"/>
</dbReference>
<dbReference type="InterPro" id="IPR029062">
    <property type="entry name" value="Class_I_gatase-like"/>
</dbReference>
<evidence type="ECO:0000256" key="3">
    <source>
        <dbReference type="ARBA" id="ARBA00023163"/>
    </source>
</evidence>
<protein>
    <submittedName>
        <fullName evidence="5">GlxA family transcriptional regulator</fullName>
    </submittedName>
</protein>
<dbReference type="InterPro" id="IPR018060">
    <property type="entry name" value="HTH_AraC"/>
</dbReference>
<dbReference type="SMART" id="SM00342">
    <property type="entry name" value="HTH_ARAC"/>
    <property type="match status" value="1"/>
</dbReference>
<name>A0A2S0UMN8_9RHOB</name>
<dbReference type="GO" id="GO:0043565">
    <property type="term" value="F:sequence-specific DNA binding"/>
    <property type="evidence" value="ECO:0007669"/>
    <property type="project" value="InterPro"/>
</dbReference>
<dbReference type="InterPro" id="IPR002818">
    <property type="entry name" value="DJ-1/PfpI"/>
</dbReference>
<dbReference type="PROSITE" id="PS01124">
    <property type="entry name" value="HTH_ARAC_FAMILY_2"/>
    <property type="match status" value="1"/>
</dbReference>
<keyword evidence="2" id="KW-0238">DNA-binding</keyword>
<proteinExistence type="predicted"/>
<evidence type="ECO:0000256" key="2">
    <source>
        <dbReference type="ARBA" id="ARBA00023125"/>
    </source>
</evidence>
<keyword evidence="6" id="KW-1185">Reference proteome</keyword>
<evidence type="ECO:0000313" key="5">
    <source>
        <dbReference type="EMBL" id="AWB49063.1"/>
    </source>
</evidence>
<organism evidence="5 6">
    <name type="scientific">Paragemmobacter aquarius</name>
    <dbReference type="NCBI Taxonomy" id="2169400"/>
    <lineage>
        <taxon>Bacteria</taxon>
        <taxon>Pseudomonadati</taxon>
        <taxon>Pseudomonadota</taxon>
        <taxon>Alphaproteobacteria</taxon>
        <taxon>Rhodobacterales</taxon>
        <taxon>Paracoccaceae</taxon>
        <taxon>Paragemmobacter</taxon>
    </lineage>
</organism>
<accession>A0A2S0UMN8</accession>
<dbReference type="EMBL" id="CP028918">
    <property type="protein sequence ID" value="AWB49063.1"/>
    <property type="molecule type" value="Genomic_DNA"/>
</dbReference>
<dbReference type="Proteomes" id="UP000244496">
    <property type="component" value="Chromosome"/>
</dbReference>
<sequence length="363" mass="39524">MHNRCTTDAYETRRSVKIGSSVRGGPVEKVAGNFVPKGVAHVPVARVAEPLRLAFVLLPDFSLIAFSSAIEPLRIANQLSGQALFEWEVMSESGLPVRCSNGLEVNVDRALGEPKARSMVFVCAGVEPEKSASKRVADFLRAEWRKGAVVGGLCTGAYALARAGILEGRQFTLHWENLPPFVETYPKLKPVEQLYCIDDRIFTCAGGAAATDLFIEIIARSFGGKLGDAVLRMCLHGQQRPAHLRQRMSVSSTIGIRNPVLVAVIEAFEANVTGEVDLVALSAELGVSRRQVERLFEKHVGVSPKQYLNGLRLERARGLLSETDMSVSAVAYACGFQTVNTFSKAFRLRYGHAPVVTRRKAGA</sequence>
<dbReference type="OrthoDB" id="9793400at2"/>
<evidence type="ECO:0000313" key="6">
    <source>
        <dbReference type="Proteomes" id="UP000244496"/>
    </source>
</evidence>
<evidence type="ECO:0000259" key="4">
    <source>
        <dbReference type="PROSITE" id="PS01124"/>
    </source>
</evidence>
<dbReference type="Pfam" id="PF01965">
    <property type="entry name" value="DJ-1_PfpI"/>
    <property type="match status" value="1"/>
</dbReference>
<dbReference type="SUPFAM" id="SSF52317">
    <property type="entry name" value="Class I glutamine amidotransferase-like"/>
    <property type="match status" value="1"/>
</dbReference>
<gene>
    <name evidence="5" type="ORF">HYN69_11625</name>
</gene>
<keyword evidence="1" id="KW-0805">Transcription regulation</keyword>
<dbReference type="Gene3D" id="1.10.10.60">
    <property type="entry name" value="Homeodomain-like"/>
    <property type="match status" value="1"/>
</dbReference>
<dbReference type="SUPFAM" id="SSF46689">
    <property type="entry name" value="Homeodomain-like"/>
    <property type="match status" value="2"/>
</dbReference>
<feature type="domain" description="HTH araC/xylS-type" evidence="4">
    <location>
        <begin position="262"/>
        <end position="360"/>
    </location>
</feature>
<dbReference type="InterPro" id="IPR018062">
    <property type="entry name" value="HTH_AraC-typ_CS"/>
</dbReference>
<evidence type="ECO:0000256" key="1">
    <source>
        <dbReference type="ARBA" id="ARBA00023015"/>
    </source>
</evidence>
<keyword evidence="3" id="KW-0804">Transcription</keyword>
<dbReference type="KEGG" id="geh:HYN69_11625"/>
<dbReference type="InterPro" id="IPR052158">
    <property type="entry name" value="INH-QAR"/>
</dbReference>
<dbReference type="GO" id="GO:0003700">
    <property type="term" value="F:DNA-binding transcription factor activity"/>
    <property type="evidence" value="ECO:0007669"/>
    <property type="project" value="InterPro"/>
</dbReference>
<dbReference type="InterPro" id="IPR009057">
    <property type="entry name" value="Homeodomain-like_sf"/>
</dbReference>
<reference evidence="5 6" key="1">
    <citation type="submission" date="2018-04" db="EMBL/GenBank/DDBJ databases">
        <title>Genome sequencing of Gemmobacter.</title>
        <authorList>
            <person name="Yi H."/>
            <person name="Baek M.-G."/>
        </authorList>
    </citation>
    <scope>NUCLEOTIDE SEQUENCE [LARGE SCALE GENOMIC DNA]</scope>
    <source>
        <strain evidence="5 6">HYN0069</strain>
    </source>
</reference>